<name>A0ABP0CQ68_9PEZI</name>
<dbReference type="Pfam" id="PF04828">
    <property type="entry name" value="GFA"/>
    <property type="match status" value="1"/>
</dbReference>
<dbReference type="EMBL" id="CAWUHC010000125">
    <property type="protein sequence ID" value="CAK7234220.1"/>
    <property type="molecule type" value="Genomic_DNA"/>
</dbReference>
<evidence type="ECO:0000256" key="1">
    <source>
        <dbReference type="ARBA" id="ARBA00005495"/>
    </source>
</evidence>
<feature type="domain" description="CENP-V/GFA" evidence="5">
    <location>
        <begin position="1"/>
        <end position="86"/>
    </location>
</feature>
<sequence>MLKALCHCLNCHKTTSSTYSTNWVVPQPAFKVVKGEPTTYAAAGGSGNTAKRQFCNQCSCVMWTESPVFAGIVVVKAGVMDDGAFEKFKPASETFTSRKPGWVPCIADATQFPEAWQAAAPAKE</sequence>
<dbReference type="SUPFAM" id="SSF51316">
    <property type="entry name" value="Mss4-like"/>
    <property type="match status" value="1"/>
</dbReference>
<keyword evidence="2" id="KW-0479">Metal-binding</keyword>
<organism evidence="6 7">
    <name type="scientific">Sporothrix bragantina</name>
    <dbReference type="NCBI Taxonomy" id="671064"/>
    <lineage>
        <taxon>Eukaryota</taxon>
        <taxon>Fungi</taxon>
        <taxon>Dikarya</taxon>
        <taxon>Ascomycota</taxon>
        <taxon>Pezizomycotina</taxon>
        <taxon>Sordariomycetes</taxon>
        <taxon>Sordariomycetidae</taxon>
        <taxon>Ophiostomatales</taxon>
        <taxon>Ophiostomataceae</taxon>
        <taxon>Sporothrix</taxon>
    </lineage>
</organism>
<dbReference type="InterPro" id="IPR006913">
    <property type="entry name" value="CENP-V/GFA"/>
</dbReference>
<dbReference type="PROSITE" id="PS51891">
    <property type="entry name" value="CENP_V_GFA"/>
    <property type="match status" value="1"/>
</dbReference>
<dbReference type="Gene3D" id="3.90.1590.10">
    <property type="entry name" value="glutathione-dependent formaldehyde- activating enzyme (gfa)"/>
    <property type="match status" value="1"/>
</dbReference>
<evidence type="ECO:0000256" key="2">
    <source>
        <dbReference type="ARBA" id="ARBA00022723"/>
    </source>
</evidence>
<evidence type="ECO:0000313" key="7">
    <source>
        <dbReference type="Proteomes" id="UP001642406"/>
    </source>
</evidence>
<reference evidence="6 7" key="1">
    <citation type="submission" date="2024-01" db="EMBL/GenBank/DDBJ databases">
        <authorList>
            <person name="Allen C."/>
            <person name="Tagirdzhanova G."/>
        </authorList>
    </citation>
    <scope>NUCLEOTIDE SEQUENCE [LARGE SCALE GENOMIC DNA]</scope>
</reference>
<evidence type="ECO:0000259" key="5">
    <source>
        <dbReference type="PROSITE" id="PS51891"/>
    </source>
</evidence>
<keyword evidence="3" id="KW-0862">Zinc</keyword>
<comment type="similarity">
    <text evidence="1">Belongs to the Gfa family.</text>
</comment>
<dbReference type="PANTHER" id="PTHR33337">
    <property type="entry name" value="GFA DOMAIN-CONTAINING PROTEIN"/>
    <property type="match status" value="1"/>
</dbReference>
<dbReference type="PANTHER" id="PTHR33337:SF40">
    <property type="entry name" value="CENP-V_GFA DOMAIN-CONTAINING PROTEIN-RELATED"/>
    <property type="match status" value="1"/>
</dbReference>
<accession>A0ABP0CQ68</accession>
<evidence type="ECO:0000256" key="4">
    <source>
        <dbReference type="ARBA" id="ARBA00023239"/>
    </source>
</evidence>
<dbReference type="InterPro" id="IPR011057">
    <property type="entry name" value="Mss4-like_sf"/>
</dbReference>
<gene>
    <name evidence="6" type="ORF">SBRCBS47491_008874</name>
</gene>
<protein>
    <recommendedName>
        <fullName evidence="5">CENP-V/GFA domain-containing protein</fullName>
    </recommendedName>
</protein>
<evidence type="ECO:0000256" key="3">
    <source>
        <dbReference type="ARBA" id="ARBA00022833"/>
    </source>
</evidence>
<keyword evidence="4" id="KW-0456">Lyase</keyword>
<evidence type="ECO:0000313" key="6">
    <source>
        <dbReference type="EMBL" id="CAK7234220.1"/>
    </source>
</evidence>
<proteinExistence type="inferred from homology"/>
<dbReference type="Proteomes" id="UP001642406">
    <property type="component" value="Unassembled WGS sequence"/>
</dbReference>
<comment type="caution">
    <text evidence="6">The sequence shown here is derived from an EMBL/GenBank/DDBJ whole genome shotgun (WGS) entry which is preliminary data.</text>
</comment>
<keyword evidence="7" id="KW-1185">Reference proteome</keyword>